<organism evidence="3 5">
    <name type="scientific">Mycobacterium montefiorense</name>
    <dbReference type="NCBI Taxonomy" id="154654"/>
    <lineage>
        <taxon>Bacteria</taxon>
        <taxon>Bacillati</taxon>
        <taxon>Actinomycetota</taxon>
        <taxon>Actinomycetes</taxon>
        <taxon>Mycobacteriales</taxon>
        <taxon>Mycobacteriaceae</taxon>
        <taxon>Mycobacterium</taxon>
        <taxon>Mycobacterium simiae complex</taxon>
    </lineage>
</organism>
<feature type="transmembrane region" description="Helical" evidence="1">
    <location>
        <begin position="111"/>
        <end position="134"/>
    </location>
</feature>
<reference evidence="4" key="2">
    <citation type="submission" date="2018-04" db="EMBL/GenBank/DDBJ databases">
        <title>Draft genome sequence of Mycobacterium montefiorense isolated from Japanese black salamander.</title>
        <authorList>
            <person name="Fukano H."/>
            <person name="Yoshida M."/>
            <person name="Shimizu A."/>
            <person name="Iwao H."/>
            <person name="Kurata O."/>
            <person name="Katayama Y."/>
            <person name="Omatsu T."/>
            <person name="Mizutani T."/>
            <person name="Wada S."/>
            <person name="Hoshino Y."/>
        </authorList>
    </citation>
    <scope>NUCLEOTIDE SEQUENCE [LARGE SCALE GENOMIC DNA]</scope>
    <source>
        <strain evidence="4">BS</strain>
    </source>
</reference>
<keyword evidence="1" id="KW-1133">Transmembrane helix</keyword>
<sequence>MDNAMTLDAQTLSAKSRSERGMLLVLSAVAGVIVSGLFLIEPLLGAIARQFGVSMGIAVLPVVAAQVGFAFALAFGALVIDHVEQRALLAALLVLSTIALVGVGLAPGFWWAVVAMGGVGISATAALVAVRLVANFADGQYPGRAVGVVMPGLLVGISASGTAGGLIAAELSWRDVFMVAAGVQLALSMIVVEIIPAGAPASARRSYAAFAPSVSRLIALSPMLRGRTLLPFLATPGFITVWASTAFALAGLGSANYRFSEPVVGLAGAFGAAGAPGVSGVDHFADRDHARTAITAACTLIAAGWWLFVWDSPCMDALVPGLLIFGLGVKVVQLSDQQALYAAQRGTRSVSTTVNSAALCAAAVTGSLLSGLAYQTGRWPALCALGAGNGVVGLLMWALIAADGRRTARPRRKYEHAVRRDRGYLYFGNHVGLGEGSRRLLESAALGWRRLALRAARARSQPRRACRSGR</sequence>
<keyword evidence="4" id="KW-1185">Reference proteome</keyword>
<feature type="transmembrane region" description="Helical" evidence="1">
    <location>
        <begin position="353"/>
        <end position="373"/>
    </location>
</feature>
<feature type="transmembrane region" description="Helical" evidence="1">
    <location>
        <begin position="52"/>
        <end position="80"/>
    </location>
</feature>
<evidence type="ECO:0000313" key="3">
    <source>
        <dbReference type="EMBL" id="GKU73441.1"/>
    </source>
</evidence>
<reference evidence="2" key="1">
    <citation type="journal article" date="2018" name="Genome Announc.">
        <title>Draft Genome Sequence of Mycobacterium montefiorense Isolated from Japanese Black Salamander (Hynobius nigrescens).</title>
        <authorList>
            <person name="Fukano H."/>
            <person name="Yoshida M."/>
            <person name="Shimizu A."/>
            <person name="Iwao H."/>
            <person name="Katayama Y."/>
            <person name="Omatsu T."/>
            <person name="Mizutani T."/>
            <person name="Kurata O."/>
            <person name="Wada S."/>
            <person name="Hoshino Y."/>
        </authorList>
    </citation>
    <scope>NUCLEOTIDE SEQUENCE</scope>
    <source>
        <strain evidence="2">BS</strain>
    </source>
</reference>
<comment type="caution">
    <text evidence="3">The sequence shown here is derived from an EMBL/GenBank/DDBJ whole genome shotgun (WGS) entry which is preliminary data.</text>
</comment>
<name>A0AA37PP21_9MYCO</name>
<dbReference type="InterPro" id="IPR011701">
    <property type="entry name" value="MFS"/>
</dbReference>
<proteinExistence type="predicted"/>
<dbReference type="Proteomes" id="UP001139505">
    <property type="component" value="Unassembled WGS sequence"/>
</dbReference>
<dbReference type="PANTHER" id="PTHR42910:SF1">
    <property type="entry name" value="MAJOR FACILITATOR SUPERFAMILY (MFS) PROFILE DOMAIN-CONTAINING PROTEIN"/>
    <property type="match status" value="1"/>
</dbReference>
<protein>
    <submittedName>
        <fullName evidence="3">MFS transporter</fullName>
    </submittedName>
</protein>
<dbReference type="EMBL" id="BFCH01000017">
    <property type="protein sequence ID" value="GBG37863.1"/>
    <property type="molecule type" value="Genomic_DNA"/>
</dbReference>
<dbReference type="InterPro" id="IPR036259">
    <property type="entry name" value="MFS_trans_sf"/>
</dbReference>
<dbReference type="AlphaFoldDB" id="A0AA37PP21"/>
<dbReference type="SUPFAM" id="SSF103473">
    <property type="entry name" value="MFS general substrate transporter"/>
    <property type="match status" value="1"/>
</dbReference>
<gene>
    <name evidence="2" type="ORF">MmonteBS_22350</name>
    <name evidence="3" type="ORF">NJB18185_32120</name>
</gene>
<evidence type="ECO:0000313" key="4">
    <source>
        <dbReference type="Proteomes" id="UP000245060"/>
    </source>
</evidence>
<feature type="transmembrane region" description="Helical" evidence="1">
    <location>
        <begin position="146"/>
        <end position="169"/>
    </location>
</feature>
<dbReference type="PANTHER" id="PTHR42910">
    <property type="entry name" value="TRANSPORTER SCO4007-RELATED"/>
    <property type="match status" value="1"/>
</dbReference>
<evidence type="ECO:0000313" key="2">
    <source>
        <dbReference type="EMBL" id="GBG37863.1"/>
    </source>
</evidence>
<keyword evidence="1" id="KW-0812">Transmembrane</keyword>
<dbReference type="Gene3D" id="1.20.1250.20">
    <property type="entry name" value="MFS general substrate transporter like domains"/>
    <property type="match status" value="1"/>
</dbReference>
<accession>A0AA37PP21</accession>
<feature type="transmembrane region" description="Helical" evidence="1">
    <location>
        <begin position="315"/>
        <end position="332"/>
    </location>
</feature>
<dbReference type="Pfam" id="PF07690">
    <property type="entry name" value="MFS_1"/>
    <property type="match status" value="1"/>
</dbReference>
<reference evidence="3" key="4">
    <citation type="submission" date="2022-04" db="EMBL/GenBank/DDBJ databases">
        <authorList>
            <person name="Komine T."/>
            <person name="Fukano H."/>
            <person name="Wada S."/>
        </authorList>
    </citation>
    <scope>NUCLEOTIDE SEQUENCE</scope>
    <source>
        <strain evidence="3">NJB18185</strain>
    </source>
</reference>
<reference evidence="3" key="3">
    <citation type="journal article" date="2022" name="Microbiol. Resour. Announc.">
        <title>Draft Genome Sequences of Eight Mycobacterium montefiorense Strains Isolated from Salamanders in Captivity.</title>
        <authorList>
            <person name="Komine T."/>
            <person name="Ihara H."/>
            <person name="Fukano H."/>
            <person name="Hoshino Y."/>
            <person name="Kurata O."/>
            <person name="Wada S."/>
        </authorList>
    </citation>
    <scope>NUCLEOTIDE SEQUENCE</scope>
    <source>
        <strain evidence="3">NJB18185</strain>
    </source>
</reference>
<feature type="transmembrane region" description="Helical" evidence="1">
    <location>
        <begin position="175"/>
        <end position="195"/>
    </location>
</feature>
<feature type="transmembrane region" description="Helical" evidence="1">
    <location>
        <begin position="379"/>
        <end position="402"/>
    </location>
</feature>
<feature type="transmembrane region" description="Helical" evidence="1">
    <location>
        <begin position="229"/>
        <end position="251"/>
    </location>
</feature>
<feature type="transmembrane region" description="Helical" evidence="1">
    <location>
        <begin position="21"/>
        <end position="40"/>
    </location>
</feature>
<feature type="transmembrane region" description="Helical" evidence="1">
    <location>
        <begin position="293"/>
        <end position="309"/>
    </location>
</feature>
<dbReference type="GO" id="GO:0022857">
    <property type="term" value="F:transmembrane transporter activity"/>
    <property type="evidence" value="ECO:0007669"/>
    <property type="project" value="InterPro"/>
</dbReference>
<feature type="transmembrane region" description="Helical" evidence="1">
    <location>
        <begin position="87"/>
        <end position="105"/>
    </location>
</feature>
<evidence type="ECO:0000256" key="1">
    <source>
        <dbReference type="SAM" id="Phobius"/>
    </source>
</evidence>
<dbReference type="EMBL" id="BQYH01000021">
    <property type="protein sequence ID" value="GKU73441.1"/>
    <property type="molecule type" value="Genomic_DNA"/>
</dbReference>
<evidence type="ECO:0000313" key="5">
    <source>
        <dbReference type="Proteomes" id="UP001139505"/>
    </source>
</evidence>
<dbReference type="Proteomes" id="UP000245060">
    <property type="component" value="Unassembled WGS sequence"/>
</dbReference>
<feature type="transmembrane region" description="Helical" evidence="1">
    <location>
        <begin position="263"/>
        <end position="281"/>
    </location>
</feature>
<keyword evidence="1" id="KW-0472">Membrane</keyword>